<evidence type="ECO:0000256" key="10">
    <source>
        <dbReference type="ARBA" id="ARBA00034269"/>
    </source>
</evidence>
<dbReference type="RefSeq" id="WP_253967665.1">
    <property type="nucleotide sequence ID" value="NZ_JAMFTH010000001.1"/>
</dbReference>
<sequence>MIKTIWLTEHNERLVGGEEQIELWRESGEGYLWVDILSENTRAERDLLLSLDCHPLAVEDAQRERHPPKTETFENQVVTLYRGITHFDEKLNVELVPIALFASEKCLISVHQGKSMSIQQHWNDTSGQLLKQPAVLATRIMHYSIGRFLDAVLTFEERINELEDAMQDNPNDSAMRTLIAYQSRLRKLKRVFNYHERIAHTLLKETPDLFLQTEPDIIHALQDLFDRCERVHSLSTMYYEICGDLIDGYLSLSSHQLNNTMRVLTVITAIFVPLTFIAGIYGMNFDHIPELHWENGYFIVMGLMGLIGAGLLVLFRKLRWL</sequence>
<evidence type="ECO:0000256" key="4">
    <source>
        <dbReference type="ARBA" id="ARBA00022475"/>
    </source>
</evidence>
<dbReference type="Proteomes" id="UP001139319">
    <property type="component" value="Unassembled WGS sequence"/>
</dbReference>
<evidence type="ECO:0000256" key="8">
    <source>
        <dbReference type="ARBA" id="ARBA00023065"/>
    </source>
</evidence>
<dbReference type="SUPFAM" id="SSF144083">
    <property type="entry name" value="Magnesium transport protein CorA, transmembrane region"/>
    <property type="match status" value="1"/>
</dbReference>
<comment type="similarity">
    <text evidence="2">Belongs to the CorA metal ion transporter (MIT) (TC 1.A.35) family.</text>
</comment>
<accession>A0A9X2KWT1</accession>
<dbReference type="AlphaFoldDB" id="A0A9X2KWT1"/>
<keyword evidence="8" id="KW-0406">Ion transport</keyword>
<evidence type="ECO:0000256" key="2">
    <source>
        <dbReference type="ARBA" id="ARBA00009765"/>
    </source>
</evidence>
<evidence type="ECO:0000313" key="14">
    <source>
        <dbReference type="Proteomes" id="UP001139319"/>
    </source>
</evidence>
<keyword evidence="9 12" id="KW-0472">Membrane</keyword>
<evidence type="ECO:0000256" key="3">
    <source>
        <dbReference type="ARBA" id="ARBA00022448"/>
    </source>
</evidence>
<protein>
    <submittedName>
        <fullName evidence="13">Magnesium transporter CorA family protein</fullName>
    </submittedName>
</protein>
<dbReference type="GO" id="GO:0015095">
    <property type="term" value="F:magnesium ion transmembrane transporter activity"/>
    <property type="evidence" value="ECO:0007669"/>
    <property type="project" value="TreeGrafter"/>
</dbReference>
<dbReference type="GO" id="GO:0000287">
    <property type="term" value="F:magnesium ion binding"/>
    <property type="evidence" value="ECO:0007669"/>
    <property type="project" value="TreeGrafter"/>
</dbReference>
<dbReference type="GO" id="GO:0050897">
    <property type="term" value="F:cobalt ion binding"/>
    <property type="evidence" value="ECO:0007669"/>
    <property type="project" value="TreeGrafter"/>
</dbReference>
<evidence type="ECO:0000256" key="7">
    <source>
        <dbReference type="ARBA" id="ARBA00022989"/>
    </source>
</evidence>
<comment type="function">
    <text evidence="11">Mediates influx of magnesium ions. Alternates between open and closed states. Activated by low cytoplasmic Mg(2+) levels. Inactive when cytoplasmic Mg(2+) levels are high.</text>
</comment>
<dbReference type="InterPro" id="IPR045861">
    <property type="entry name" value="CorA_cytoplasmic_dom"/>
</dbReference>
<dbReference type="Gene3D" id="1.20.58.340">
    <property type="entry name" value="Magnesium transport protein CorA, transmembrane region"/>
    <property type="match status" value="2"/>
</dbReference>
<dbReference type="CDD" id="cd12822">
    <property type="entry name" value="TmCorA-like"/>
    <property type="match status" value="1"/>
</dbReference>
<dbReference type="Pfam" id="PF01544">
    <property type="entry name" value="CorA"/>
    <property type="match status" value="1"/>
</dbReference>
<keyword evidence="6" id="KW-0460">Magnesium</keyword>
<keyword evidence="3" id="KW-0813">Transport</keyword>
<reference evidence="13" key="1">
    <citation type="submission" date="2022-05" db="EMBL/GenBank/DDBJ databases">
        <authorList>
            <person name="Sun H.-N."/>
        </authorList>
    </citation>
    <scope>NUCLEOTIDE SEQUENCE</scope>
    <source>
        <strain evidence="13">HB14</strain>
    </source>
</reference>
<dbReference type="GO" id="GO:0005886">
    <property type="term" value="C:plasma membrane"/>
    <property type="evidence" value="ECO:0007669"/>
    <property type="project" value="UniProtKB-SubCell"/>
</dbReference>
<dbReference type="SUPFAM" id="SSF143865">
    <property type="entry name" value="CorA soluble domain-like"/>
    <property type="match status" value="1"/>
</dbReference>
<comment type="caution">
    <text evidence="13">The sequence shown here is derived from an EMBL/GenBank/DDBJ whole genome shotgun (WGS) entry which is preliminary data.</text>
</comment>
<evidence type="ECO:0000256" key="9">
    <source>
        <dbReference type="ARBA" id="ARBA00023136"/>
    </source>
</evidence>
<keyword evidence="4" id="KW-1003">Cell membrane</keyword>
<feature type="transmembrane region" description="Helical" evidence="12">
    <location>
        <begin position="263"/>
        <end position="283"/>
    </location>
</feature>
<dbReference type="InterPro" id="IPR002523">
    <property type="entry name" value="MgTranspt_CorA/ZnTranspt_ZntB"/>
</dbReference>
<dbReference type="EMBL" id="JAMFTH010000001">
    <property type="protein sequence ID" value="MCP8899415.1"/>
    <property type="molecule type" value="Genomic_DNA"/>
</dbReference>
<evidence type="ECO:0000256" key="6">
    <source>
        <dbReference type="ARBA" id="ARBA00022842"/>
    </source>
</evidence>
<feature type="transmembrane region" description="Helical" evidence="12">
    <location>
        <begin position="295"/>
        <end position="315"/>
    </location>
</feature>
<evidence type="ECO:0000313" key="13">
    <source>
        <dbReference type="EMBL" id="MCP8899415.1"/>
    </source>
</evidence>
<evidence type="ECO:0000256" key="11">
    <source>
        <dbReference type="ARBA" id="ARBA00045497"/>
    </source>
</evidence>
<keyword evidence="14" id="KW-1185">Reference proteome</keyword>
<evidence type="ECO:0000256" key="1">
    <source>
        <dbReference type="ARBA" id="ARBA00004651"/>
    </source>
</evidence>
<dbReference type="PANTHER" id="PTHR46494:SF1">
    <property type="entry name" value="CORA FAMILY METAL ION TRANSPORTER (EUROFUNG)"/>
    <property type="match status" value="1"/>
</dbReference>
<keyword evidence="5 12" id="KW-0812">Transmembrane</keyword>
<evidence type="ECO:0000256" key="5">
    <source>
        <dbReference type="ARBA" id="ARBA00022692"/>
    </source>
</evidence>
<evidence type="ECO:0000256" key="12">
    <source>
        <dbReference type="SAM" id="Phobius"/>
    </source>
</evidence>
<dbReference type="GO" id="GO:0015087">
    <property type="term" value="F:cobalt ion transmembrane transporter activity"/>
    <property type="evidence" value="ECO:0007669"/>
    <property type="project" value="TreeGrafter"/>
</dbReference>
<comment type="catalytic activity">
    <reaction evidence="10">
        <text>Mg(2+)(in) = Mg(2+)(out)</text>
        <dbReference type="Rhea" id="RHEA:29827"/>
        <dbReference type="ChEBI" id="CHEBI:18420"/>
    </reaction>
</comment>
<dbReference type="Gene3D" id="3.30.460.20">
    <property type="entry name" value="CorA soluble domain-like"/>
    <property type="match status" value="1"/>
</dbReference>
<dbReference type="FunFam" id="1.20.58.340:FF:000004">
    <property type="entry name" value="Magnesium transport protein CorA"/>
    <property type="match status" value="1"/>
</dbReference>
<gene>
    <name evidence="13" type="ORF">M6D89_08915</name>
</gene>
<comment type="subcellular location">
    <subcellularLocation>
        <location evidence="1">Cell membrane</location>
        <topology evidence="1">Multi-pass membrane protein</topology>
    </subcellularLocation>
</comment>
<organism evidence="13 14">
    <name type="scientific">Gilvimarinus xylanilyticus</name>
    <dbReference type="NCBI Taxonomy" id="2944139"/>
    <lineage>
        <taxon>Bacteria</taxon>
        <taxon>Pseudomonadati</taxon>
        <taxon>Pseudomonadota</taxon>
        <taxon>Gammaproteobacteria</taxon>
        <taxon>Cellvibrionales</taxon>
        <taxon>Cellvibrionaceae</taxon>
        <taxon>Gilvimarinus</taxon>
    </lineage>
</organism>
<proteinExistence type="inferred from homology"/>
<reference evidence="13" key="2">
    <citation type="submission" date="2023-01" db="EMBL/GenBank/DDBJ databases">
        <title>Gilvimarinus xylanilyticus HB14 isolated from Caulerpa lentillifera aquaculture base in Hainan, China.</title>
        <authorList>
            <person name="Zhang Y.-J."/>
        </authorList>
    </citation>
    <scope>NUCLEOTIDE SEQUENCE</scope>
    <source>
        <strain evidence="13">HB14</strain>
    </source>
</reference>
<name>A0A9X2KWT1_9GAMM</name>
<dbReference type="InterPro" id="IPR045863">
    <property type="entry name" value="CorA_TM1_TM2"/>
</dbReference>
<keyword evidence="7 12" id="KW-1133">Transmembrane helix</keyword>
<dbReference type="PANTHER" id="PTHR46494">
    <property type="entry name" value="CORA FAMILY METAL ION TRANSPORTER (EUROFUNG)"/>
    <property type="match status" value="1"/>
</dbReference>